<feature type="transmembrane region" description="Helical" evidence="1">
    <location>
        <begin position="48"/>
        <end position="66"/>
    </location>
</feature>
<feature type="transmembrane region" description="Helical" evidence="1">
    <location>
        <begin position="6"/>
        <end position="28"/>
    </location>
</feature>
<dbReference type="RefSeq" id="WP_068445810.1">
    <property type="nucleotide sequence ID" value="NZ_CP013862.1"/>
</dbReference>
<reference evidence="2 3" key="1">
    <citation type="submission" date="2016-01" db="EMBL/GenBank/DDBJ databases">
        <title>Complete genome sequence of strain Lentibacillus amyloliquefaciens LAM0015T isolated from saline sediment.</title>
        <authorList>
            <person name="Wang J.-L."/>
            <person name="He M.-X."/>
        </authorList>
    </citation>
    <scope>NUCLEOTIDE SEQUENCE [LARGE SCALE GENOMIC DNA]</scope>
    <source>
        <strain evidence="2 3">LAM0015</strain>
    </source>
</reference>
<name>A0A0U4FTR2_9BACI</name>
<dbReference type="OrthoDB" id="1493393at2"/>
<keyword evidence="3" id="KW-1185">Reference proteome</keyword>
<evidence type="ECO:0000313" key="3">
    <source>
        <dbReference type="Proteomes" id="UP000050331"/>
    </source>
</evidence>
<dbReference type="EMBL" id="CP013862">
    <property type="protein sequence ID" value="ALX49221.1"/>
    <property type="molecule type" value="Genomic_DNA"/>
</dbReference>
<evidence type="ECO:0000313" key="2">
    <source>
        <dbReference type="EMBL" id="ALX49221.1"/>
    </source>
</evidence>
<organism evidence="2 3">
    <name type="scientific">Lentibacillus amyloliquefaciens</name>
    <dbReference type="NCBI Taxonomy" id="1472767"/>
    <lineage>
        <taxon>Bacteria</taxon>
        <taxon>Bacillati</taxon>
        <taxon>Bacillota</taxon>
        <taxon>Bacilli</taxon>
        <taxon>Bacillales</taxon>
        <taxon>Bacillaceae</taxon>
        <taxon>Lentibacillus</taxon>
    </lineage>
</organism>
<feature type="transmembrane region" description="Helical" evidence="1">
    <location>
        <begin position="129"/>
        <end position="147"/>
    </location>
</feature>
<gene>
    <name evidence="2" type="ORF">AOX59_11870</name>
</gene>
<dbReference type="Pfam" id="PF10027">
    <property type="entry name" value="DUF2269"/>
    <property type="match status" value="1"/>
</dbReference>
<dbReference type="STRING" id="1472767.AOX59_11870"/>
<dbReference type="InterPro" id="IPR018729">
    <property type="entry name" value="DUF2269_transmembrane"/>
</dbReference>
<protein>
    <recommendedName>
        <fullName evidence="4">DUF2269 domain-containing protein</fullName>
    </recommendedName>
</protein>
<sequence>MTFYDFLVFIHVFSAILGLGPGFVMIYIVTKADTMTELRHAYVIRNRLHIFVMVGGTLLILTGLWMGVLNPSLFTRGWYVVSLVLYLIALGFGPAILSPLSRPVKHLLKEHQGDDIPEEYYDLSKKLFFYERIENIMFLIIIALMVLKPF</sequence>
<evidence type="ECO:0000256" key="1">
    <source>
        <dbReference type="SAM" id="Phobius"/>
    </source>
</evidence>
<proteinExistence type="predicted"/>
<dbReference type="Proteomes" id="UP000050331">
    <property type="component" value="Chromosome"/>
</dbReference>
<accession>A0A0U4FTR2</accession>
<keyword evidence="1" id="KW-1133">Transmembrane helix</keyword>
<keyword evidence="1" id="KW-0472">Membrane</keyword>
<dbReference type="KEGG" id="lao:AOX59_11870"/>
<keyword evidence="1" id="KW-0812">Transmembrane</keyword>
<feature type="transmembrane region" description="Helical" evidence="1">
    <location>
        <begin position="78"/>
        <end position="100"/>
    </location>
</feature>
<dbReference type="AlphaFoldDB" id="A0A0U4FTR2"/>
<evidence type="ECO:0008006" key="4">
    <source>
        <dbReference type="Google" id="ProtNLM"/>
    </source>
</evidence>